<dbReference type="EMBL" id="UINC01204713">
    <property type="protein sequence ID" value="SVE25566.1"/>
    <property type="molecule type" value="Genomic_DNA"/>
</dbReference>
<name>A0A383BZA1_9ZZZZ</name>
<keyword evidence="1" id="KW-0472">Membrane</keyword>
<feature type="transmembrane region" description="Helical" evidence="1">
    <location>
        <begin position="62"/>
        <end position="82"/>
    </location>
</feature>
<proteinExistence type="predicted"/>
<evidence type="ECO:0000256" key="1">
    <source>
        <dbReference type="SAM" id="Phobius"/>
    </source>
</evidence>
<feature type="transmembrane region" description="Helical" evidence="1">
    <location>
        <begin position="34"/>
        <end position="56"/>
    </location>
</feature>
<gene>
    <name evidence="2" type="ORF">METZ01_LOCUS478420</name>
</gene>
<accession>A0A383BZA1</accession>
<keyword evidence="1" id="KW-1133">Transmembrane helix</keyword>
<protein>
    <submittedName>
        <fullName evidence="2">Uncharacterized protein</fullName>
    </submittedName>
</protein>
<dbReference type="AlphaFoldDB" id="A0A383BZA1"/>
<reference evidence="2" key="1">
    <citation type="submission" date="2018-05" db="EMBL/GenBank/DDBJ databases">
        <authorList>
            <person name="Lanie J.A."/>
            <person name="Ng W.-L."/>
            <person name="Kazmierczak K.M."/>
            <person name="Andrzejewski T.M."/>
            <person name="Davidsen T.M."/>
            <person name="Wayne K.J."/>
            <person name="Tettelin H."/>
            <person name="Glass J.I."/>
            <person name="Rusch D."/>
            <person name="Podicherti R."/>
            <person name="Tsui H.-C.T."/>
            <person name="Winkler M.E."/>
        </authorList>
    </citation>
    <scope>NUCLEOTIDE SEQUENCE</scope>
</reference>
<evidence type="ECO:0000313" key="2">
    <source>
        <dbReference type="EMBL" id="SVE25566.1"/>
    </source>
</evidence>
<organism evidence="2">
    <name type="scientific">marine metagenome</name>
    <dbReference type="NCBI Taxonomy" id="408172"/>
    <lineage>
        <taxon>unclassified sequences</taxon>
        <taxon>metagenomes</taxon>
        <taxon>ecological metagenomes</taxon>
    </lineage>
</organism>
<feature type="transmembrane region" description="Helical" evidence="1">
    <location>
        <begin position="6"/>
        <end position="22"/>
    </location>
</feature>
<keyword evidence="1" id="KW-0812">Transmembrane</keyword>
<sequence length="88" mass="9863">MYQYGLGGLLFIAGIIITIRSGSLNLNKTSHWRWFWTLIFGLAWYMSLHASLTLAALGSVNFAFILMGSVIIVSIFGALQVINRKRIK</sequence>